<protein>
    <submittedName>
        <fullName evidence="2">Uncharacterized protein</fullName>
    </submittedName>
</protein>
<feature type="region of interest" description="Disordered" evidence="1">
    <location>
        <begin position="476"/>
        <end position="502"/>
    </location>
</feature>
<feature type="compositionally biased region" description="Pro residues" evidence="1">
    <location>
        <begin position="370"/>
        <end position="403"/>
    </location>
</feature>
<reference evidence="2 3" key="1">
    <citation type="submission" date="2021-07" db="EMBL/GenBank/DDBJ databases">
        <title>The Aristolochia fimbriata genome: insights into angiosperm evolution, floral development and chemical biosynthesis.</title>
        <authorList>
            <person name="Jiao Y."/>
        </authorList>
    </citation>
    <scope>NUCLEOTIDE SEQUENCE [LARGE SCALE GENOMIC DNA]</scope>
    <source>
        <strain evidence="2">IBCAS-2021</strain>
        <tissue evidence="2">Leaf</tissue>
    </source>
</reference>
<feature type="compositionally biased region" description="Pro residues" evidence="1">
    <location>
        <begin position="301"/>
        <end position="314"/>
    </location>
</feature>
<feature type="region of interest" description="Disordered" evidence="1">
    <location>
        <begin position="718"/>
        <end position="752"/>
    </location>
</feature>
<feature type="region of interest" description="Disordered" evidence="1">
    <location>
        <begin position="366"/>
        <end position="403"/>
    </location>
</feature>
<evidence type="ECO:0000313" key="2">
    <source>
        <dbReference type="EMBL" id="KAG9444748.1"/>
    </source>
</evidence>
<feature type="region of interest" description="Disordered" evidence="1">
    <location>
        <begin position="169"/>
        <end position="197"/>
    </location>
</feature>
<evidence type="ECO:0000313" key="3">
    <source>
        <dbReference type="Proteomes" id="UP000825729"/>
    </source>
</evidence>
<dbReference type="Proteomes" id="UP000825729">
    <property type="component" value="Unassembled WGS sequence"/>
</dbReference>
<feature type="compositionally biased region" description="Low complexity" evidence="1">
    <location>
        <begin position="289"/>
        <end position="300"/>
    </location>
</feature>
<accession>A0AAV7E7S1</accession>
<evidence type="ECO:0000256" key="1">
    <source>
        <dbReference type="SAM" id="MobiDB-lite"/>
    </source>
</evidence>
<organism evidence="2 3">
    <name type="scientific">Aristolochia fimbriata</name>
    <name type="common">White veined hardy Dutchman's pipe vine</name>
    <dbReference type="NCBI Taxonomy" id="158543"/>
    <lineage>
        <taxon>Eukaryota</taxon>
        <taxon>Viridiplantae</taxon>
        <taxon>Streptophyta</taxon>
        <taxon>Embryophyta</taxon>
        <taxon>Tracheophyta</taxon>
        <taxon>Spermatophyta</taxon>
        <taxon>Magnoliopsida</taxon>
        <taxon>Magnoliidae</taxon>
        <taxon>Piperales</taxon>
        <taxon>Aristolochiaceae</taxon>
        <taxon>Aristolochia</taxon>
    </lineage>
</organism>
<proteinExistence type="predicted"/>
<gene>
    <name evidence="2" type="ORF">H6P81_016088</name>
</gene>
<sequence length="752" mass="80976">MPLSRHVSPLPVPTPRLLFPSSFSPPFPLPPVSASSRLHPSTSPFGLPSFDVPFPTFPSHVPAVDIPHSFPPRFLDAVLSYMLKNTPLIGISHFPSSDHFLLPPLTIRDDTVSSLLASAIQALTFLPSVKRLDPLLVPIPQRSLKNPRRFPVISDPSVPVASNVPNNPTLPAVWRPSSSPDSIHQRDGSPPPPIQLQNSHARCQLIKYIALLPSLLLSSLFPPIPLPSPHFPPLPFTFPRPSHSPPLLPHVFMLPSLSPLHIPPSLHLPSPPSPPLAIRRPLWNKSDAPSGCPSSRSSSPHIPPSPHVSPPHLPSAPHISLLPQAPSDLTSPADLIRSDVPWRSDVPYDPMSPAIRCPLRSNVPCSSPQISPPFRSPPRSPPSVPLPQISPSPPLPPPRVSPPPLTFPPSSVFDSNPWVPGFDVPAPPFPLPIISPLPFVCLPSVPPPGSPSIVLSPQDFPNRLRFLVPSLPLPSGSPLSGTPPSVPPPRNTSPSRLHHSHLHPLPSGSSRFPASPRFCSPPHVSPLLTFPLLRVPLPAFHRPSVLHSSVSALGFLPPVLPPRFSSSGSLSPLVSPAASCFSSLRAPHPVGPLSFLLIRFLRLHGSVQSSVSQLRCYKVSSRCALPFKYLPKSPRSAPSVSVLSPFFPPVLLLPSVSIASCFLLLKFLPSVFLLMVSSFRCPSFGFPSFRVPPPFGSPSFQVPSLRFPSSRFLSLSCPPPPGPQQFGVPSYPMSPAIRHPDSNPASPAIRRP</sequence>
<feature type="region of interest" description="Disordered" evidence="1">
    <location>
        <begin position="277"/>
        <end position="334"/>
    </location>
</feature>
<dbReference type="AlphaFoldDB" id="A0AAV7E7S1"/>
<keyword evidence="3" id="KW-1185">Reference proteome</keyword>
<comment type="caution">
    <text evidence="2">The sequence shown here is derived from an EMBL/GenBank/DDBJ whole genome shotgun (WGS) entry which is preliminary data.</text>
</comment>
<name>A0AAV7E7S1_ARIFI</name>
<dbReference type="EMBL" id="JAINDJ010000006">
    <property type="protein sequence ID" value="KAG9444748.1"/>
    <property type="molecule type" value="Genomic_DNA"/>
</dbReference>